<name>A0A182F579_ANOAL</name>
<dbReference type="EnsemblMetazoa" id="AALB001621-RA">
    <property type="protein sequence ID" value="AALB001621-PA"/>
    <property type="gene ID" value="AALB001621"/>
</dbReference>
<keyword evidence="2" id="KW-1185">Reference proteome</keyword>
<proteinExistence type="predicted"/>
<protein>
    <submittedName>
        <fullName evidence="1">Uncharacterized protein</fullName>
    </submittedName>
</protein>
<dbReference type="AlphaFoldDB" id="A0A182F579"/>
<dbReference type="Proteomes" id="UP000069272">
    <property type="component" value="Chromosome 2L"/>
</dbReference>
<accession>A0A182F579</accession>
<organism evidence="1 2">
    <name type="scientific">Anopheles albimanus</name>
    <name type="common">New world malaria mosquito</name>
    <dbReference type="NCBI Taxonomy" id="7167"/>
    <lineage>
        <taxon>Eukaryota</taxon>
        <taxon>Metazoa</taxon>
        <taxon>Ecdysozoa</taxon>
        <taxon>Arthropoda</taxon>
        <taxon>Hexapoda</taxon>
        <taxon>Insecta</taxon>
        <taxon>Pterygota</taxon>
        <taxon>Neoptera</taxon>
        <taxon>Endopterygota</taxon>
        <taxon>Diptera</taxon>
        <taxon>Nematocera</taxon>
        <taxon>Culicoidea</taxon>
        <taxon>Culicidae</taxon>
        <taxon>Anophelinae</taxon>
        <taxon>Anopheles</taxon>
    </lineage>
</organism>
<dbReference type="VEuPathDB" id="VectorBase:AALB001621"/>
<reference evidence="1 2" key="1">
    <citation type="journal article" date="2017" name="G3 (Bethesda)">
        <title>The Physical Genome Mapping of Anopheles albimanus Corrected Scaffold Misassemblies and Identified Interarm Rearrangements in Genus Anopheles.</title>
        <authorList>
            <person name="Artemov G.N."/>
            <person name="Peery A.N."/>
            <person name="Jiang X."/>
            <person name="Tu Z."/>
            <person name="Stegniy V.N."/>
            <person name="Sharakhova M.V."/>
            <person name="Sharakhov I.V."/>
        </authorList>
    </citation>
    <scope>NUCLEOTIDE SEQUENCE [LARGE SCALE GENOMIC DNA]</scope>
    <source>
        <strain evidence="1 2">ALBI9_A</strain>
    </source>
</reference>
<sequence length="214" mass="23935">IERSRLCDAVRNAFLPSSRSHNNSPAEHFKPRCRGLVATGSHRRSNYRDHYGGHSRSRAPRCMRWPLLLLLAAYRPSVREFQRRASGPVAGFTLFHICWKLWQEEFRWSRLPLLPLLRQVANCRYRSSSSSSSNEPELNSRISGPPDASGRRCDIEIETISSRSAGPAGLPPKKPVRYRLFRDAPQGYTLLDVAVVGKASWSCAVASTGECGAG</sequence>
<evidence type="ECO:0000313" key="2">
    <source>
        <dbReference type="Proteomes" id="UP000069272"/>
    </source>
</evidence>
<evidence type="ECO:0000313" key="1">
    <source>
        <dbReference type="EnsemblMetazoa" id="AALB001621-PA"/>
    </source>
</evidence>
<reference evidence="1" key="2">
    <citation type="submission" date="2022-08" db="UniProtKB">
        <authorList>
            <consortium name="EnsemblMetazoa"/>
        </authorList>
    </citation>
    <scope>IDENTIFICATION</scope>
    <source>
        <strain evidence="1">STECLA/ALBI9_A</strain>
    </source>
</reference>